<protein>
    <recommendedName>
        <fullName evidence="1">Ig-like domain-containing protein</fullName>
    </recommendedName>
</protein>
<dbReference type="PANTHER" id="PTHR23279:SF36">
    <property type="entry name" value="DEFECTIVE PROBOSCIS EXTENSION RESPONSE 9, ISOFORM A"/>
    <property type="match status" value="1"/>
</dbReference>
<organism evidence="2 3">
    <name type="scientific">Batillaria attramentaria</name>
    <dbReference type="NCBI Taxonomy" id="370345"/>
    <lineage>
        <taxon>Eukaryota</taxon>
        <taxon>Metazoa</taxon>
        <taxon>Spiralia</taxon>
        <taxon>Lophotrochozoa</taxon>
        <taxon>Mollusca</taxon>
        <taxon>Gastropoda</taxon>
        <taxon>Caenogastropoda</taxon>
        <taxon>Sorbeoconcha</taxon>
        <taxon>Cerithioidea</taxon>
        <taxon>Batillariidae</taxon>
        <taxon>Batillaria</taxon>
    </lineage>
</organism>
<keyword evidence="3" id="KW-1185">Reference proteome</keyword>
<dbReference type="AlphaFoldDB" id="A0ABD0KBN0"/>
<dbReference type="PROSITE" id="PS50835">
    <property type="entry name" value="IG_LIKE"/>
    <property type="match status" value="1"/>
</dbReference>
<evidence type="ECO:0000259" key="1">
    <source>
        <dbReference type="PROSITE" id="PS50835"/>
    </source>
</evidence>
<dbReference type="InterPro" id="IPR007110">
    <property type="entry name" value="Ig-like_dom"/>
</dbReference>
<name>A0ABD0KBN0_9CAEN</name>
<dbReference type="InterPro" id="IPR003599">
    <property type="entry name" value="Ig_sub"/>
</dbReference>
<dbReference type="InterPro" id="IPR037448">
    <property type="entry name" value="Zig-8"/>
</dbReference>
<dbReference type="PANTHER" id="PTHR23279">
    <property type="entry name" value="DEFECTIVE PROBOSCIS EXTENSION RESPONSE DPR -RELATED"/>
    <property type="match status" value="1"/>
</dbReference>
<feature type="non-terminal residue" evidence="2">
    <location>
        <position position="1"/>
    </location>
</feature>
<comment type="caution">
    <text evidence="2">The sequence shown here is derived from an EMBL/GenBank/DDBJ whole genome shotgun (WGS) entry which is preliminary data.</text>
</comment>
<dbReference type="CDD" id="cd00096">
    <property type="entry name" value="Ig"/>
    <property type="match status" value="1"/>
</dbReference>
<proteinExistence type="predicted"/>
<evidence type="ECO:0000313" key="2">
    <source>
        <dbReference type="EMBL" id="KAK7484483.1"/>
    </source>
</evidence>
<dbReference type="SUPFAM" id="SSF48726">
    <property type="entry name" value="Immunoglobulin"/>
    <property type="match status" value="2"/>
</dbReference>
<dbReference type="Gene3D" id="2.60.40.10">
    <property type="entry name" value="Immunoglobulins"/>
    <property type="match status" value="2"/>
</dbReference>
<dbReference type="Proteomes" id="UP001519460">
    <property type="component" value="Unassembled WGS sequence"/>
</dbReference>
<evidence type="ECO:0000313" key="3">
    <source>
        <dbReference type="Proteomes" id="UP001519460"/>
    </source>
</evidence>
<dbReference type="InterPro" id="IPR013783">
    <property type="entry name" value="Ig-like_fold"/>
</dbReference>
<dbReference type="InterPro" id="IPR036179">
    <property type="entry name" value="Ig-like_dom_sf"/>
</dbReference>
<sequence>RQDYVLNLYETASPSCTIHLTTAAPRPVASHVITVWRVAWRRIDADDFLTIGKMTWIEDENFAIDFSDKGNDITNWNLVIDKVSPEYAGIYECQVTSKLGYNKLVKLNVVGPPITDPGRGLVAHSAESSTTRENTPFQGPVTRCGVPNGHGCLISITGKRYVDIGEEIHLVCNVSGGSRIPEDIDWFKDGDMIDSFKYPRVLIAKYQSIRDRAFISELKIDRARLRDTGEYVCRSSRDHIVNMKVTVLRAASPNFRRGRTFY</sequence>
<gene>
    <name evidence="2" type="ORF">BaRGS_00024239</name>
</gene>
<dbReference type="SMART" id="SM00409">
    <property type="entry name" value="IG"/>
    <property type="match status" value="2"/>
</dbReference>
<dbReference type="Pfam" id="PF13927">
    <property type="entry name" value="Ig_3"/>
    <property type="match status" value="1"/>
</dbReference>
<reference evidence="2 3" key="1">
    <citation type="journal article" date="2023" name="Sci. Data">
        <title>Genome assembly of the Korean intertidal mud-creeper Batillaria attramentaria.</title>
        <authorList>
            <person name="Patra A.K."/>
            <person name="Ho P.T."/>
            <person name="Jun S."/>
            <person name="Lee S.J."/>
            <person name="Kim Y."/>
            <person name="Won Y.J."/>
        </authorList>
    </citation>
    <scope>NUCLEOTIDE SEQUENCE [LARGE SCALE GENOMIC DNA]</scope>
    <source>
        <strain evidence="2">Wonlab-2016</strain>
    </source>
</reference>
<accession>A0ABD0KBN0</accession>
<dbReference type="EMBL" id="JACVVK020000209">
    <property type="protein sequence ID" value="KAK7484483.1"/>
    <property type="molecule type" value="Genomic_DNA"/>
</dbReference>
<feature type="domain" description="Ig-like" evidence="1">
    <location>
        <begin position="147"/>
        <end position="246"/>
    </location>
</feature>